<dbReference type="Proteomes" id="UP000076532">
    <property type="component" value="Unassembled WGS sequence"/>
</dbReference>
<protein>
    <submittedName>
        <fullName evidence="1">Uncharacterized protein</fullName>
    </submittedName>
</protein>
<proteinExistence type="predicted"/>
<dbReference type="InterPro" id="IPR008929">
    <property type="entry name" value="Chondroitin_lyas"/>
</dbReference>
<organism evidence="1 2">
    <name type="scientific">Athelia psychrophila</name>
    <dbReference type="NCBI Taxonomy" id="1759441"/>
    <lineage>
        <taxon>Eukaryota</taxon>
        <taxon>Fungi</taxon>
        <taxon>Dikarya</taxon>
        <taxon>Basidiomycota</taxon>
        <taxon>Agaricomycotina</taxon>
        <taxon>Agaricomycetes</taxon>
        <taxon>Agaricomycetidae</taxon>
        <taxon>Atheliales</taxon>
        <taxon>Atheliaceae</taxon>
        <taxon>Athelia</taxon>
    </lineage>
</organism>
<evidence type="ECO:0000313" key="1">
    <source>
        <dbReference type="EMBL" id="KZP14561.1"/>
    </source>
</evidence>
<dbReference type="OrthoDB" id="526316at2759"/>
<keyword evidence="2" id="KW-1185">Reference proteome</keyword>
<accession>A0A166DCH9</accession>
<name>A0A166DCH9_9AGAM</name>
<gene>
    <name evidence="1" type="ORF">FIBSPDRAFT_1048684</name>
</gene>
<dbReference type="SUPFAM" id="SSF48230">
    <property type="entry name" value="Chondroitin AC/alginate lyase"/>
    <property type="match status" value="1"/>
</dbReference>
<sequence length="138" mass="14872">MSTPVATMESRPAFEADATAAWLSLFRSGHSRIQAHANKAIQIMDAWSSTVKSVDDTYLDYQLASSLGPFAMTNAAEIIRYTSIGWTIAGSAAFTTMLDPVLCTRLDVHTGVQYEANVGTGNKKALLAFVVFTDNTTS</sequence>
<dbReference type="EMBL" id="KV417615">
    <property type="protein sequence ID" value="KZP14561.1"/>
    <property type="molecule type" value="Genomic_DNA"/>
</dbReference>
<dbReference type="AlphaFoldDB" id="A0A166DCH9"/>
<reference evidence="1 2" key="1">
    <citation type="journal article" date="2016" name="Mol. Biol. Evol.">
        <title>Comparative Genomics of Early-Diverging Mushroom-Forming Fungi Provides Insights into the Origins of Lignocellulose Decay Capabilities.</title>
        <authorList>
            <person name="Nagy L.G."/>
            <person name="Riley R."/>
            <person name="Tritt A."/>
            <person name="Adam C."/>
            <person name="Daum C."/>
            <person name="Floudas D."/>
            <person name="Sun H."/>
            <person name="Yadav J.S."/>
            <person name="Pangilinan J."/>
            <person name="Larsson K.H."/>
            <person name="Matsuura K."/>
            <person name="Barry K."/>
            <person name="Labutti K."/>
            <person name="Kuo R."/>
            <person name="Ohm R.A."/>
            <person name="Bhattacharya S.S."/>
            <person name="Shirouzu T."/>
            <person name="Yoshinaga Y."/>
            <person name="Martin F.M."/>
            <person name="Grigoriev I.V."/>
            <person name="Hibbett D.S."/>
        </authorList>
    </citation>
    <scope>NUCLEOTIDE SEQUENCE [LARGE SCALE GENOMIC DNA]</scope>
    <source>
        <strain evidence="1 2">CBS 109695</strain>
    </source>
</reference>
<evidence type="ECO:0000313" key="2">
    <source>
        <dbReference type="Proteomes" id="UP000076532"/>
    </source>
</evidence>